<sequence length="181" mass="20332">MQLHLLSKTPCLSIYYDSKNNWLFLDWEGELTLPAVQVACVELARCFLHRPYPRVLNNNTQVTGVSWSVATWLVREFLPHLPLAGVEQVAWVSSASLLGRNMVQTVVNWLPWLSATLFDDLEAAVHWLRQVQTSGTTGFLLPQRLPATQAKLAQTVQELQRKVAAAAPPHQPVARRWSGLA</sequence>
<dbReference type="RefSeq" id="WP_157567184.1">
    <property type="nucleotide sequence ID" value="NZ_WQKZ01000003.1"/>
</dbReference>
<organism evidence="1 2">
    <name type="scientific">Hymenobacter ginkgonis</name>
    <dbReference type="NCBI Taxonomy" id="2682976"/>
    <lineage>
        <taxon>Bacteria</taxon>
        <taxon>Pseudomonadati</taxon>
        <taxon>Bacteroidota</taxon>
        <taxon>Cytophagia</taxon>
        <taxon>Cytophagales</taxon>
        <taxon>Hymenobacteraceae</taxon>
        <taxon>Hymenobacter</taxon>
    </lineage>
</organism>
<dbReference type="Pfam" id="PF11964">
    <property type="entry name" value="SpoIIAA-like"/>
    <property type="match status" value="1"/>
</dbReference>
<protein>
    <recommendedName>
        <fullName evidence="3">STAS/SEC14 domain-containing protein</fullName>
    </recommendedName>
</protein>
<keyword evidence="2" id="KW-1185">Reference proteome</keyword>
<accession>A0A7K1TI20</accession>
<dbReference type="Proteomes" id="UP000441336">
    <property type="component" value="Unassembled WGS sequence"/>
</dbReference>
<name>A0A7K1TI20_9BACT</name>
<dbReference type="InterPro" id="IPR021866">
    <property type="entry name" value="SpoIIAA-like"/>
</dbReference>
<gene>
    <name evidence="1" type="ORF">GO988_15880</name>
</gene>
<evidence type="ECO:0000313" key="1">
    <source>
        <dbReference type="EMBL" id="MVN77811.1"/>
    </source>
</evidence>
<proteinExistence type="predicted"/>
<reference evidence="1 2" key="1">
    <citation type="submission" date="2019-12" db="EMBL/GenBank/DDBJ databases">
        <title>Hymenobacter sp. HMF4947 Genome sequencing and assembly.</title>
        <authorList>
            <person name="Kang H."/>
            <person name="Cha I."/>
            <person name="Kim H."/>
            <person name="Joh K."/>
        </authorList>
    </citation>
    <scope>NUCLEOTIDE SEQUENCE [LARGE SCALE GENOMIC DNA]</scope>
    <source>
        <strain evidence="1 2">HMF4947</strain>
    </source>
</reference>
<comment type="caution">
    <text evidence="1">The sequence shown here is derived from an EMBL/GenBank/DDBJ whole genome shotgun (WGS) entry which is preliminary data.</text>
</comment>
<dbReference type="AlphaFoldDB" id="A0A7K1TI20"/>
<evidence type="ECO:0000313" key="2">
    <source>
        <dbReference type="Proteomes" id="UP000441336"/>
    </source>
</evidence>
<dbReference type="EMBL" id="WQKZ01000003">
    <property type="protein sequence ID" value="MVN77811.1"/>
    <property type="molecule type" value="Genomic_DNA"/>
</dbReference>
<evidence type="ECO:0008006" key="3">
    <source>
        <dbReference type="Google" id="ProtNLM"/>
    </source>
</evidence>